<comment type="caution">
    <text evidence="3">The sequence shown here is derived from an EMBL/GenBank/DDBJ whole genome shotgun (WGS) entry which is preliminary data.</text>
</comment>
<name>A0A4R1YTM1_9RHOB</name>
<accession>A0A4R1YTM1</accession>
<dbReference type="PROSITE" id="PS51257">
    <property type="entry name" value="PROKAR_LIPOPROTEIN"/>
    <property type="match status" value="1"/>
</dbReference>
<gene>
    <name evidence="3" type="ORF">EV216_11225</name>
</gene>
<reference evidence="3 4" key="1">
    <citation type="submission" date="2019-03" db="EMBL/GenBank/DDBJ databases">
        <title>Genomic Encyclopedia of Type Strains, Phase IV (KMG-IV): sequencing the most valuable type-strain genomes for metagenomic binning, comparative biology and taxonomic classification.</title>
        <authorList>
            <person name="Goeker M."/>
        </authorList>
    </citation>
    <scope>NUCLEOTIDE SEQUENCE [LARGE SCALE GENOMIC DNA]</scope>
    <source>
        <strain evidence="3 4">DSM 21153</strain>
    </source>
</reference>
<dbReference type="Proteomes" id="UP000295277">
    <property type="component" value="Unassembled WGS sequence"/>
</dbReference>
<sequence length="312" mass="34527">MKLRLRPLLVHAVVLGALAGCQVVPPATSPRPVPRPDLVRPAPSPESEAIAQHFARVEADLLSRGLLRTDATAPDAPFSRRAVVENFVRIALYDEYVARAGALVPRETPSRLRRWEQPIGLGLVFGETVPEAQRTKDRAEIDAYARRLSALTGLAIRRVEPEQANFHVLILNEDERRAIGPRLRAMVPGIDATAIRTIEGMPRSTFCLVLAFSRGESSVYSRAVAVIRGEHPDRLRRSCIHEELAQGLGLANDSPAARPSIFNDDEEFALLTPHDELLLRILYDRRLRPGMREAEARPIVETIATDLMGGES</sequence>
<dbReference type="EMBL" id="SLVM01000012">
    <property type="protein sequence ID" value="TCM84388.1"/>
    <property type="molecule type" value="Genomic_DNA"/>
</dbReference>
<organism evidence="3 4">
    <name type="scientific">Rhodovulum steppense</name>
    <dbReference type="NCBI Taxonomy" id="540251"/>
    <lineage>
        <taxon>Bacteria</taxon>
        <taxon>Pseudomonadati</taxon>
        <taxon>Pseudomonadota</taxon>
        <taxon>Alphaproteobacteria</taxon>
        <taxon>Rhodobacterales</taxon>
        <taxon>Paracoccaceae</taxon>
        <taxon>Rhodovulum</taxon>
    </lineage>
</organism>
<evidence type="ECO:0000256" key="2">
    <source>
        <dbReference type="SAM" id="SignalP"/>
    </source>
</evidence>
<keyword evidence="2" id="KW-0732">Signal</keyword>
<proteinExistence type="predicted"/>
<dbReference type="AlphaFoldDB" id="A0A4R1YTM1"/>
<feature type="signal peptide" evidence="2">
    <location>
        <begin position="1"/>
        <end position="19"/>
    </location>
</feature>
<evidence type="ECO:0000256" key="1">
    <source>
        <dbReference type="SAM" id="MobiDB-lite"/>
    </source>
</evidence>
<evidence type="ECO:0000313" key="4">
    <source>
        <dbReference type="Proteomes" id="UP000295277"/>
    </source>
</evidence>
<feature type="chain" id="PRO_5020185587" evidence="2">
    <location>
        <begin position="20"/>
        <end position="312"/>
    </location>
</feature>
<keyword evidence="4" id="KW-1185">Reference proteome</keyword>
<protein>
    <submittedName>
        <fullName evidence="3">DUF2927 family protein</fullName>
    </submittedName>
</protein>
<dbReference type="InterPro" id="IPR021323">
    <property type="entry name" value="DUF2927"/>
</dbReference>
<feature type="region of interest" description="Disordered" evidence="1">
    <location>
        <begin position="25"/>
        <end position="44"/>
    </location>
</feature>
<dbReference type="OrthoDB" id="3295600at2"/>
<dbReference type="Pfam" id="PF11150">
    <property type="entry name" value="DUF2927"/>
    <property type="match status" value="1"/>
</dbReference>
<dbReference type="RefSeq" id="WP_132694948.1">
    <property type="nucleotide sequence ID" value="NZ_SLVM01000012.1"/>
</dbReference>
<evidence type="ECO:0000313" key="3">
    <source>
        <dbReference type="EMBL" id="TCM84388.1"/>
    </source>
</evidence>